<keyword evidence="1" id="KW-0012">Acyltransferase</keyword>
<keyword evidence="1" id="KW-0808">Transferase</keyword>
<evidence type="ECO:0000313" key="2">
    <source>
        <dbReference type="Proteomes" id="UP000519225"/>
    </source>
</evidence>
<reference evidence="1 2" key="1">
    <citation type="submission" date="2019-09" db="EMBL/GenBank/DDBJ databases">
        <title>Bird 10,000 Genomes (B10K) Project - Family phase.</title>
        <authorList>
            <person name="Zhang G."/>
        </authorList>
    </citation>
    <scope>NUCLEOTIDE SEQUENCE [LARGE SCALE GENOMIC DNA]</scope>
    <source>
        <strain evidence="1">B10K-DU-012-14</strain>
        <tissue evidence="1">Blood</tissue>
    </source>
</reference>
<dbReference type="AlphaFoldDB" id="A0A7L3DTQ1"/>
<evidence type="ECO:0000313" key="1">
    <source>
        <dbReference type="EMBL" id="NXT59181.1"/>
    </source>
</evidence>
<sequence>SVFPQMKNWDGVSGQKLDVFAPFLGKLRPPMGRCCQTCTPRSWAGFYHEDLSSLGFRNVVRVTEKDTR</sequence>
<accession>A0A7L3DTQ1</accession>
<feature type="non-terminal residue" evidence="1">
    <location>
        <position position="1"/>
    </location>
</feature>
<proteinExistence type="predicted"/>
<comment type="caution">
    <text evidence="1">The sequence shown here is derived from an EMBL/GenBank/DDBJ whole genome shotgun (WGS) entry which is preliminary data.</text>
</comment>
<gene>
    <name evidence="1" type="primary">Gpat2_1</name>
    <name evidence="1" type="ORF">PLUSOC_R15753</name>
</gene>
<protein>
    <submittedName>
        <fullName evidence="1">GPAT2 acyltransferase</fullName>
    </submittedName>
</protein>
<dbReference type="Proteomes" id="UP000519225">
    <property type="component" value="Unassembled WGS sequence"/>
</dbReference>
<organism evidence="1 2">
    <name type="scientific">Pluvianellus socialis</name>
    <name type="common">Magellanic plover</name>
    <dbReference type="NCBI Taxonomy" id="227228"/>
    <lineage>
        <taxon>Eukaryota</taxon>
        <taxon>Metazoa</taxon>
        <taxon>Chordata</taxon>
        <taxon>Craniata</taxon>
        <taxon>Vertebrata</taxon>
        <taxon>Euteleostomi</taxon>
        <taxon>Archelosauria</taxon>
        <taxon>Archosauria</taxon>
        <taxon>Dinosauria</taxon>
        <taxon>Saurischia</taxon>
        <taxon>Theropoda</taxon>
        <taxon>Coelurosauria</taxon>
        <taxon>Aves</taxon>
        <taxon>Neognathae</taxon>
        <taxon>Neoaves</taxon>
        <taxon>Charadriiformes</taxon>
        <taxon>Charadriidae</taxon>
        <taxon>Pluvianellus</taxon>
    </lineage>
</organism>
<feature type="non-terminal residue" evidence="1">
    <location>
        <position position="68"/>
    </location>
</feature>
<dbReference type="EMBL" id="VZTS01034082">
    <property type="protein sequence ID" value="NXT59181.1"/>
    <property type="molecule type" value="Genomic_DNA"/>
</dbReference>
<name>A0A7L3DTQ1_PLUSO</name>
<dbReference type="GO" id="GO:0016746">
    <property type="term" value="F:acyltransferase activity"/>
    <property type="evidence" value="ECO:0007669"/>
    <property type="project" value="UniProtKB-KW"/>
</dbReference>
<keyword evidence="2" id="KW-1185">Reference proteome</keyword>